<name>A0A3R6YX14_9STRA</name>
<organism evidence="7 8">
    <name type="scientific">Aphanomyces invadans</name>
    <dbReference type="NCBI Taxonomy" id="157072"/>
    <lineage>
        <taxon>Eukaryota</taxon>
        <taxon>Sar</taxon>
        <taxon>Stramenopiles</taxon>
        <taxon>Oomycota</taxon>
        <taxon>Saprolegniomycetes</taxon>
        <taxon>Saprolegniales</taxon>
        <taxon>Verrucalvaceae</taxon>
        <taxon>Aphanomyces</taxon>
    </lineage>
</organism>
<proteinExistence type="inferred from homology"/>
<keyword evidence="4" id="KW-0378">Hydrolase</keyword>
<dbReference type="GO" id="GO:0008311">
    <property type="term" value="F:double-stranded DNA 3'-5' DNA exonuclease activity"/>
    <property type="evidence" value="ECO:0007669"/>
    <property type="project" value="TreeGrafter"/>
</dbReference>
<protein>
    <recommendedName>
        <fullName evidence="6">Endonuclease/exonuclease/phosphatase domain-containing protein</fullName>
    </recommendedName>
</protein>
<dbReference type="GO" id="GO:0005634">
    <property type="term" value="C:nucleus"/>
    <property type="evidence" value="ECO:0007669"/>
    <property type="project" value="TreeGrafter"/>
</dbReference>
<dbReference type="GO" id="GO:0003906">
    <property type="term" value="F:DNA-(apurinic or apyrimidinic site) endonuclease activity"/>
    <property type="evidence" value="ECO:0007669"/>
    <property type="project" value="TreeGrafter"/>
</dbReference>
<evidence type="ECO:0000313" key="8">
    <source>
        <dbReference type="Proteomes" id="UP000285060"/>
    </source>
</evidence>
<dbReference type="EMBL" id="QUSY01000629">
    <property type="protein sequence ID" value="RHY28187.1"/>
    <property type="molecule type" value="Genomic_DNA"/>
</dbReference>
<dbReference type="GO" id="GO:0046872">
    <property type="term" value="F:metal ion binding"/>
    <property type="evidence" value="ECO:0007669"/>
    <property type="project" value="UniProtKB-KW"/>
</dbReference>
<evidence type="ECO:0000256" key="5">
    <source>
        <dbReference type="ARBA" id="ARBA00022842"/>
    </source>
</evidence>
<comment type="cofactor">
    <cofactor evidence="1">
        <name>Mg(2+)</name>
        <dbReference type="ChEBI" id="CHEBI:18420"/>
    </cofactor>
</comment>
<keyword evidence="8" id="KW-1185">Reference proteome</keyword>
<dbReference type="InterPro" id="IPR005135">
    <property type="entry name" value="Endo/exonuclease/phosphatase"/>
</dbReference>
<accession>A0A3R6YX14</accession>
<dbReference type="Proteomes" id="UP000285060">
    <property type="component" value="Unassembled WGS sequence"/>
</dbReference>
<dbReference type="VEuPathDB" id="FungiDB:H310_12218"/>
<evidence type="ECO:0000256" key="1">
    <source>
        <dbReference type="ARBA" id="ARBA00001946"/>
    </source>
</evidence>
<comment type="caution">
    <text evidence="7">The sequence shown here is derived from an EMBL/GenBank/DDBJ whole genome shotgun (WGS) entry which is preliminary data.</text>
</comment>
<gene>
    <name evidence="7" type="ORF">DYB32_006161</name>
</gene>
<feature type="domain" description="Endonuclease/exonuclease/phosphatase" evidence="6">
    <location>
        <begin position="118"/>
        <end position="336"/>
    </location>
</feature>
<dbReference type="VEuPathDB" id="FungiDB:H310_02808"/>
<dbReference type="PANTHER" id="PTHR22748">
    <property type="entry name" value="AP ENDONUCLEASE"/>
    <property type="match status" value="1"/>
</dbReference>
<dbReference type="InterPro" id="IPR004808">
    <property type="entry name" value="AP_endonuc_1"/>
</dbReference>
<dbReference type="GO" id="GO:0006284">
    <property type="term" value="P:base-excision repair"/>
    <property type="evidence" value="ECO:0007669"/>
    <property type="project" value="TreeGrafter"/>
</dbReference>
<dbReference type="Pfam" id="PF03372">
    <property type="entry name" value="Exo_endo_phos"/>
    <property type="match status" value="1"/>
</dbReference>
<dbReference type="GO" id="GO:0008081">
    <property type="term" value="F:phosphoric diester hydrolase activity"/>
    <property type="evidence" value="ECO:0007669"/>
    <property type="project" value="TreeGrafter"/>
</dbReference>
<dbReference type="SUPFAM" id="SSF56219">
    <property type="entry name" value="DNase I-like"/>
    <property type="match status" value="1"/>
</dbReference>
<dbReference type="InterPro" id="IPR036691">
    <property type="entry name" value="Endo/exonu/phosph_ase_sf"/>
</dbReference>
<dbReference type="Gene3D" id="3.60.10.10">
    <property type="entry name" value="Endonuclease/exonuclease/phosphatase"/>
    <property type="match status" value="1"/>
</dbReference>
<evidence type="ECO:0000256" key="4">
    <source>
        <dbReference type="ARBA" id="ARBA00022801"/>
    </source>
</evidence>
<evidence type="ECO:0000256" key="3">
    <source>
        <dbReference type="ARBA" id="ARBA00022723"/>
    </source>
</evidence>
<evidence type="ECO:0000259" key="6">
    <source>
        <dbReference type="Pfam" id="PF03372"/>
    </source>
</evidence>
<reference evidence="7 8" key="1">
    <citation type="submission" date="2018-08" db="EMBL/GenBank/DDBJ databases">
        <title>Aphanomyces genome sequencing and annotation.</title>
        <authorList>
            <person name="Minardi D."/>
            <person name="Oidtmann B."/>
            <person name="Van Der Giezen M."/>
            <person name="Studholme D.J."/>
        </authorList>
    </citation>
    <scope>NUCLEOTIDE SEQUENCE [LARGE SCALE GENOMIC DNA]</scope>
    <source>
        <strain evidence="7 8">NJM0002</strain>
    </source>
</reference>
<evidence type="ECO:0000256" key="2">
    <source>
        <dbReference type="ARBA" id="ARBA00007092"/>
    </source>
</evidence>
<dbReference type="PANTHER" id="PTHR22748:SF4">
    <property type="entry name" value="DNA-(APURINIC OR APYRIMIDINIC SITE) ENDONUCLEASE 2"/>
    <property type="match status" value="1"/>
</dbReference>
<comment type="similarity">
    <text evidence="2">Belongs to the DNA repair enzymes AP/ExoA family.</text>
</comment>
<evidence type="ECO:0000313" key="7">
    <source>
        <dbReference type="EMBL" id="RHY28187.1"/>
    </source>
</evidence>
<keyword evidence="5" id="KW-0460">Magnesium</keyword>
<keyword evidence="3" id="KW-0479">Metal-binding</keyword>
<sequence>MNRGPRGLSSNTLAAVLMTTQLGSELWRIIETLYADDDDMLRVLDTLLELHDSGKVDLAALSCVRVDRESARLLTDDVSLSVDALRTDSAQPLPGHHAAAKVLPRDLLAPNPTFTITTCNLNGLHRNGHLVAKRLKSPPSCLIMQETKFNNANHIETFRRHLTNEVGDGNYRLFVNDLRAHNMDTAMHRRCGVASFFHKSMAGFADLTHLTHLDVPGRYLVARTTWQGLAVYIHNIYAPTESQLRREFFQGLPRDFEDDSLHIVGGDFNIPVDPALDTTHLHPRALSCRSDCIEWLSSLRVLDVWRLSHPHERSYSGPGRVNRLDYIFVDHDLATQLSTASSYDANVHGGDHLAHTITLSNNLPAPTKGFWRLPRELLDDPTVVDAIKQEANSLLDAMNAGPDLNYGAMWYGWLKRIKSQLVKCHRQHLQASKAHLNYLKLCVAAAQRVLDRTGSGAEDVEASRLAYNSAREEYTHVCRDRQFDFHANSNERGTHIYACSAACIH</sequence>
<dbReference type="AlphaFoldDB" id="A0A3R6YX14"/>